<keyword evidence="3" id="KW-0677">Repeat</keyword>
<organism evidence="9 10">
    <name type="scientific">Capsicum annuum</name>
    <name type="common">Capsicum pepper</name>
    <dbReference type="NCBI Taxonomy" id="4072"/>
    <lineage>
        <taxon>Eukaryota</taxon>
        <taxon>Viridiplantae</taxon>
        <taxon>Streptophyta</taxon>
        <taxon>Embryophyta</taxon>
        <taxon>Tracheophyta</taxon>
        <taxon>Spermatophyta</taxon>
        <taxon>Magnoliopsida</taxon>
        <taxon>eudicotyledons</taxon>
        <taxon>Gunneridae</taxon>
        <taxon>Pentapetalae</taxon>
        <taxon>asterids</taxon>
        <taxon>lamiids</taxon>
        <taxon>Solanales</taxon>
        <taxon>Solanaceae</taxon>
        <taxon>Solanoideae</taxon>
        <taxon>Capsiceae</taxon>
        <taxon>Capsicum</taxon>
    </lineage>
</organism>
<evidence type="ECO:0000256" key="6">
    <source>
        <dbReference type="ARBA" id="ARBA00022840"/>
    </source>
</evidence>
<feature type="domain" description="Disease resistance R13L4/SHOC-2-like LRR" evidence="8">
    <location>
        <begin position="220"/>
        <end position="325"/>
    </location>
</feature>
<evidence type="ECO:0000256" key="5">
    <source>
        <dbReference type="ARBA" id="ARBA00022821"/>
    </source>
</evidence>
<sequence>MANSSNDERGKCSKLYQSKAESNDVEIQHKRVYREWDDLRNLFVQGAMGNKCKGLPLALKALSGSLCYKSEVDEWTDVLRSEIWEQTLNDVLPALMLSYNDLPAHLKQCFSFCAIYPKDYQFCKEQVIHLWIANGLVQQLHSGHQYFNELRSRSLFERVPESSVRDGGKFLMHDLVNDLAQIASSKLCVRLEACQGSHMLEQINIQRLRYSDLSKRVLRNILPRLTYLRALSLSRYEIEELPDALFIKLKLLRFLDLSWTEIKKLPDSICVLYNLETLLLSSCKYLEELPLQMEKLINLRHLDIKETQMEKLINLRHLDIKETAAAAEKNNETAATAEQRSRRLILERIVFIHQLVVNI</sequence>
<dbReference type="EMBL" id="AYRZ02000120">
    <property type="protein sequence ID" value="PHT61756.1"/>
    <property type="molecule type" value="Genomic_DNA"/>
</dbReference>
<keyword evidence="2" id="KW-0433">Leucine-rich repeat</keyword>
<dbReference type="OMA" id="HEWSAME"/>
<dbReference type="InterPro" id="IPR036388">
    <property type="entry name" value="WH-like_DNA-bd_sf"/>
</dbReference>
<dbReference type="FunFam" id="1.10.10.10:FF:000322">
    <property type="entry name" value="Probable disease resistance protein At1g63360"/>
    <property type="match status" value="1"/>
</dbReference>
<dbReference type="SUPFAM" id="SSF52058">
    <property type="entry name" value="L domain-like"/>
    <property type="match status" value="1"/>
</dbReference>
<dbReference type="Proteomes" id="UP000222542">
    <property type="component" value="Unassembled WGS sequence"/>
</dbReference>
<evidence type="ECO:0000313" key="10">
    <source>
        <dbReference type="Proteomes" id="UP000222542"/>
    </source>
</evidence>
<name>A0A2G2XW57_CAPAN</name>
<keyword evidence="10" id="KW-1185">Reference proteome</keyword>
<protein>
    <recommendedName>
        <fullName evidence="11">NB-ARC domain-containing protein</fullName>
    </recommendedName>
</protein>
<dbReference type="Gene3D" id="3.80.10.10">
    <property type="entry name" value="Ribonuclease Inhibitor"/>
    <property type="match status" value="1"/>
</dbReference>
<keyword evidence="6" id="KW-0067">ATP-binding</keyword>
<dbReference type="GO" id="GO:0006952">
    <property type="term" value="P:defense response"/>
    <property type="evidence" value="ECO:0007669"/>
    <property type="project" value="UniProtKB-KW"/>
</dbReference>
<dbReference type="AlphaFoldDB" id="A0A2G2XW57"/>
<comment type="similarity">
    <text evidence="1">Belongs to the disease resistance NB-LRR family.</text>
</comment>
<feature type="domain" description="Disease resistance protein winged helix" evidence="7">
    <location>
        <begin position="115"/>
        <end position="180"/>
    </location>
</feature>
<evidence type="ECO:0000256" key="1">
    <source>
        <dbReference type="ARBA" id="ARBA00008894"/>
    </source>
</evidence>
<reference evidence="9 10" key="2">
    <citation type="journal article" date="2017" name="Genome Biol.">
        <title>New reference genome sequences of hot pepper reveal the massive evolution of plant disease-resistance genes by retroduplication.</title>
        <authorList>
            <person name="Kim S."/>
            <person name="Park J."/>
            <person name="Yeom S.I."/>
            <person name="Kim Y.M."/>
            <person name="Seo E."/>
            <person name="Kim K.T."/>
            <person name="Kim M.S."/>
            <person name="Lee J.M."/>
            <person name="Cheong K."/>
            <person name="Shin H.S."/>
            <person name="Kim S.B."/>
            <person name="Han K."/>
            <person name="Lee J."/>
            <person name="Park M."/>
            <person name="Lee H.A."/>
            <person name="Lee H.Y."/>
            <person name="Lee Y."/>
            <person name="Oh S."/>
            <person name="Lee J.H."/>
            <person name="Choi E."/>
            <person name="Choi E."/>
            <person name="Lee S.E."/>
            <person name="Jeon J."/>
            <person name="Kim H."/>
            <person name="Choi G."/>
            <person name="Song H."/>
            <person name="Lee J."/>
            <person name="Lee S.C."/>
            <person name="Kwon J.K."/>
            <person name="Lee H.Y."/>
            <person name="Koo N."/>
            <person name="Hong Y."/>
            <person name="Kim R.W."/>
            <person name="Kang W.H."/>
            <person name="Huh J.H."/>
            <person name="Kang B.C."/>
            <person name="Yang T.J."/>
            <person name="Lee Y.H."/>
            <person name="Bennetzen J.L."/>
            <person name="Choi D."/>
        </authorList>
    </citation>
    <scope>NUCLEOTIDE SEQUENCE [LARGE SCALE GENOMIC DNA]</scope>
    <source>
        <strain evidence="10">cv. CM334</strain>
    </source>
</reference>
<dbReference type="Gene3D" id="1.10.10.10">
    <property type="entry name" value="Winged helix-like DNA-binding domain superfamily/Winged helix DNA-binding domain"/>
    <property type="match status" value="1"/>
</dbReference>
<dbReference type="InterPro" id="IPR055414">
    <property type="entry name" value="LRR_R13L4/SHOC2-like"/>
</dbReference>
<evidence type="ECO:0008006" key="11">
    <source>
        <dbReference type="Google" id="ProtNLM"/>
    </source>
</evidence>
<dbReference type="InterPro" id="IPR058922">
    <property type="entry name" value="WHD_DRP"/>
</dbReference>
<gene>
    <name evidence="9" type="ORF">T459_34387</name>
</gene>
<evidence type="ECO:0000256" key="2">
    <source>
        <dbReference type="ARBA" id="ARBA00022614"/>
    </source>
</evidence>
<dbReference type="PANTHER" id="PTHR23155:SF1221">
    <property type="entry name" value="OS11G0481150 PROTEIN"/>
    <property type="match status" value="1"/>
</dbReference>
<dbReference type="InterPro" id="IPR032675">
    <property type="entry name" value="LRR_dom_sf"/>
</dbReference>
<comment type="caution">
    <text evidence="9">The sequence shown here is derived from an EMBL/GenBank/DDBJ whole genome shotgun (WGS) entry which is preliminary data.</text>
</comment>
<dbReference type="SUPFAM" id="SSF52540">
    <property type="entry name" value="P-loop containing nucleoside triphosphate hydrolases"/>
    <property type="match status" value="1"/>
</dbReference>
<evidence type="ECO:0000256" key="4">
    <source>
        <dbReference type="ARBA" id="ARBA00022741"/>
    </source>
</evidence>
<dbReference type="InterPro" id="IPR044974">
    <property type="entry name" value="Disease_R_plants"/>
</dbReference>
<dbReference type="Gramene" id="PHT61756">
    <property type="protein sequence ID" value="PHT61756"/>
    <property type="gene ID" value="T459_34387"/>
</dbReference>
<evidence type="ECO:0000256" key="3">
    <source>
        <dbReference type="ARBA" id="ARBA00022737"/>
    </source>
</evidence>
<dbReference type="GO" id="GO:0005524">
    <property type="term" value="F:ATP binding"/>
    <property type="evidence" value="ECO:0007669"/>
    <property type="project" value="UniProtKB-KW"/>
</dbReference>
<keyword evidence="4" id="KW-0547">Nucleotide-binding</keyword>
<keyword evidence="5" id="KW-0611">Plant defense</keyword>
<accession>A0A2G2XW57</accession>
<evidence type="ECO:0000259" key="8">
    <source>
        <dbReference type="Pfam" id="PF23598"/>
    </source>
</evidence>
<reference evidence="9 10" key="1">
    <citation type="journal article" date="2014" name="Nat. Genet.">
        <title>Genome sequence of the hot pepper provides insights into the evolution of pungency in Capsicum species.</title>
        <authorList>
            <person name="Kim S."/>
            <person name="Park M."/>
            <person name="Yeom S.I."/>
            <person name="Kim Y.M."/>
            <person name="Lee J.M."/>
            <person name="Lee H.A."/>
            <person name="Seo E."/>
            <person name="Choi J."/>
            <person name="Cheong K."/>
            <person name="Kim K.T."/>
            <person name="Jung K."/>
            <person name="Lee G.W."/>
            <person name="Oh S.K."/>
            <person name="Bae C."/>
            <person name="Kim S.B."/>
            <person name="Lee H.Y."/>
            <person name="Kim S.Y."/>
            <person name="Kim M.S."/>
            <person name="Kang B.C."/>
            <person name="Jo Y.D."/>
            <person name="Yang H.B."/>
            <person name="Jeong H.J."/>
            <person name="Kang W.H."/>
            <person name="Kwon J.K."/>
            <person name="Shin C."/>
            <person name="Lim J.Y."/>
            <person name="Park J.H."/>
            <person name="Huh J.H."/>
            <person name="Kim J.S."/>
            <person name="Kim B.D."/>
            <person name="Cohen O."/>
            <person name="Paran I."/>
            <person name="Suh M.C."/>
            <person name="Lee S.B."/>
            <person name="Kim Y.K."/>
            <person name="Shin Y."/>
            <person name="Noh S.J."/>
            <person name="Park J."/>
            <person name="Seo Y.S."/>
            <person name="Kwon S.Y."/>
            <person name="Kim H.A."/>
            <person name="Park J.M."/>
            <person name="Kim H.J."/>
            <person name="Choi S.B."/>
            <person name="Bosland P.W."/>
            <person name="Reeves G."/>
            <person name="Jo S.H."/>
            <person name="Lee B.W."/>
            <person name="Cho H.T."/>
            <person name="Choi H.S."/>
            <person name="Lee M.S."/>
            <person name="Yu Y."/>
            <person name="Do Choi Y."/>
            <person name="Park B.S."/>
            <person name="van Deynze A."/>
            <person name="Ashrafi H."/>
            <person name="Hill T."/>
            <person name="Kim W.T."/>
            <person name="Pai H.S."/>
            <person name="Ahn H.K."/>
            <person name="Yeam I."/>
            <person name="Giovannoni J.J."/>
            <person name="Rose J.K."/>
            <person name="Sorensen I."/>
            <person name="Lee S.J."/>
            <person name="Kim R.W."/>
            <person name="Choi I.Y."/>
            <person name="Choi B.S."/>
            <person name="Lim J.S."/>
            <person name="Lee Y.H."/>
            <person name="Choi D."/>
        </authorList>
    </citation>
    <scope>NUCLEOTIDE SEQUENCE [LARGE SCALE GENOMIC DNA]</scope>
    <source>
        <strain evidence="10">cv. CM334</strain>
    </source>
</reference>
<dbReference type="PANTHER" id="PTHR23155">
    <property type="entry name" value="DISEASE RESISTANCE PROTEIN RP"/>
    <property type="match status" value="1"/>
</dbReference>
<dbReference type="Pfam" id="PF23598">
    <property type="entry name" value="LRR_14"/>
    <property type="match status" value="1"/>
</dbReference>
<evidence type="ECO:0000259" key="7">
    <source>
        <dbReference type="Pfam" id="PF23559"/>
    </source>
</evidence>
<dbReference type="Pfam" id="PF23559">
    <property type="entry name" value="WHD_DRP"/>
    <property type="match status" value="1"/>
</dbReference>
<proteinExistence type="inferred from homology"/>
<evidence type="ECO:0000313" key="9">
    <source>
        <dbReference type="EMBL" id="PHT61756.1"/>
    </source>
</evidence>
<dbReference type="InterPro" id="IPR027417">
    <property type="entry name" value="P-loop_NTPase"/>
</dbReference>